<dbReference type="RefSeq" id="WP_420905729.1">
    <property type="nucleotide sequence ID" value="NZ_BAAFGK010000004.1"/>
</dbReference>
<organism evidence="1 2">
    <name type="scientific">Candidatus Magnetaquiglobus chichijimensis</name>
    <dbReference type="NCBI Taxonomy" id="3141448"/>
    <lineage>
        <taxon>Bacteria</taxon>
        <taxon>Pseudomonadati</taxon>
        <taxon>Pseudomonadota</taxon>
        <taxon>Magnetococcia</taxon>
        <taxon>Magnetococcales</taxon>
        <taxon>Candidatus Magnetaquicoccaceae</taxon>
        <taxon>Candidatus Magnetaquiglobus</taxon>
    </lineage>
</organism>
<dbReference type="EMBL" id="BAAFGK010000004">
    <property type="protein sequence ID" value="GAB0058049.1"/>
    <property type="molecule type" value="Genomic_DNA"/>
</dbReference>
<proteinExistence type="predicted"/>
<dbReference type="Proteomes" id="UP001628193">
    <property type="component" value="Unassembled WGS sequence"/>
</dbReference>
<evidence type="ECO:0000313" key="1">
    <source>
        <dbReference type="EMBL" id="GAB0058049.1"/>
    </source>
</evidence>
<sequence>MQADAEAFGITIQSGSTGFEVWEENFEPVNLFLLCATQWRRAGMDGIPVGLDYIAVDAAARMAGIVITPRLFDDVRVMEMAALEAWSGERKHDG</sequence>
<dbReference type="Pfam" id="PF08809">
    <property type="entry name" value="DUF1799"/>
    <property type="match status" value="1"/>
</dbReference>
<reference evidence="1 2" key="2">
    <citation type="submission" date="2024-09" db="EMBL/GenBank/DDBJ databases">
        <title>Draft genome sequence of Candidatus Magnetaquicoccaceae bacterium FCR-1.</title>
        <authorList>
            <person name="Shimoshige H."/>
            <person name="Shimamura S."/>
            <person name="Taoka A."/>
            <person name="Kobayashi H."/>
            <person name="Maekawa T."/>
        </authorList>
    </citation>
    <scope>NUCLEOTIDE SEQUENCE [LARGE SCALE GENOMIC DNA]</scope>
    <source>
        <strain evidence="1 2">FCR-1</strain>
    </source>
</reference>
<comment type="caution">
    <text evidence="1">The sequence shown here is derived from an EMBL/GenBank/DDBJ whole genome shotgun (WGS) entry which is preliminary data.</text>
</comment>
<evidence type="ECO:0000313" key="2">
    <source>
        <dbReference type="Proteomes" id="UP001628193"/>
    </source>
</evidence>
<gene>
    <name evidence="1" type="ORF">SIID45300_02389</name>
</gene>
<dbReference type="InterPro" id="IPR014915">
    <property type="entry name" value="Phage_TLS_TfmB"/>
</dbReference>
<keyword evidence="2" id="KW-1185">Reference proteome</keyword>
<reference evidence="1 2" key="1">
    <citation type="submission" date="2024-05" db="EMBL/GenBank/DDBJ databases">
        <authorList>
            <consortium name="Candidatus Magnetaquicoccaceae bacterium FCR-1 genome sequencing consortium"/>
            <person name="Shimoshige H."/>
            <person name="Shimamura S."/>
            <person name="Taoka A."/>
            <person name="Kobayashi H."/>
            <person name="Maekawa T."/>
        </authorList>
    </citation>
    <scope>NUCLEOTIDE SEQUENCE [LARGE SCALE GENOMIC DNA]</scope>
    <source>
        <strain evidence="1 2">FCR-1</strain>
    </source>
</reference>
<accession>A0ABQ0CAY6</accession>
<protein>
    <submittedName>
        <fullName evidence="1">Uncharacterized protein</fullName>
    </submittedName>
</protein>
<name>A0ABQ0CAY6_9PROT</name>